<dbReference type="InterPro" id="IPR021109">
    <property type="entry name" value="Peptidase_aspartic_dom_sf"/>
</dbReference>
<dbReference type="InterPro" id="IPR032567">
    <property type="entry name" value="RTL1-rel"/>
</dbReference>
<dbReference type="SMART" id="SM00343">
    <property type="entry name" value="ZnF_C2HC"/>
    <property type="match status" value="2"/>
</dbReference>
<name>A0ABM3MXW4_GALME</name>
<feature type="compositionally biased region" description="Polar residues" evidence="1">
    <location>
        <begin position="397"/>
        <end position="411"/>
    </location>
</feature>
<dbReference type="Gene3D" id="2.40.70.10">
    <property type="entry name" value="Acid Proteases"/>
    <property type="match status" value="1"/>
</dbReference>
<dbReference type="Proteomes" id="UP001652740">
    <property type="component" value="Unplaced"/>
</dbReference>
<evidence type="ECO:0000313" key="4">
    <source>
        <dbReference type="RefSeq" id="XP_052756192.1"/>
    </source>
</evidence>
<dbReference type="PANTHER" id="PTHR15503:SF22">
    <property type="entry name" value="TRANSPOSON TY3-I GAG POLYPROTEIN"/>
    <property type="match status" value="1"/>
</dbReference>
<sequence>MVLTRSRANSLVSEDSSRVLTTTVSSVTSANPAAPVASTQCTRSPVISGTADDTLQHSVFQPGSGEIGGVHTMSRLPPPVTTVAPAEPGVHSVPPPQIHHIVSTTTPVATMQATATTCPQVPIQLPYAMSPAAFYGMPAWSTQTHTNVSPSMYAPPYIHHAPIHFIPPDGYLPSPTMPAPVNNMNSHQSYLDGASNTTASAAPTPLVITDGQLAQIVSALRTQPASVGGNFARCTARFDGTGDIQAFVDAILIYKECVSISDEIALRGIPMLLTGFAATWWQGIKHSVTTWNEAIQLLQGTYGVHLPPHKVYRRLFEREQGDEATDIFVTKARALISQLPPNTLSEETQLDMVYGLLSCHIREKVPRTSFSSFAELLQKARIVEELYAEGQQTPVTATMSTPSKLTFSTPAAASKGPVMKKTRPRCGYCKQFGHKTEGCPKGQRQRGKQEGNTKEYPPPPTITCYGCGAPGVIRSNCPTCKKRPTTPVTASTSSTAFQSVAALGNKDITHEHARNLMLRYMKQSIASKSLYTFLRTRNHVFSFVNTTVKLADGSSKLMNVATTKVDVKVQGIIIPTVFIVLPDATDSLLGMNFIQEAGMILNFERHLYTLKSDSRHFNLRYEAIDPVGEIATASAIVLRDEEGAFLSASERESFNTLLHDNRDIFEPGGAPTTFAVHRIDTGEHAPVAVPPYRVSPWKKEIMRKEIERMLEEEFFYRSRV</sequence>
<feature type="domain" description="CCHC-type" evidence="2">
    <location>
        <begin position="463"/>
        <end position="479"/>
    </location>
</feature>
<feature type="domain" description="CCHC-type" evidence="2">
    <location>
        <begin position="425"/>
        <end position="441"/>
    </location>
</feature>
<dbReference type="SUPFAM" id="SSF50630">
    <property type="entry name" value="Acid proteases"/>
    <property type="match status" value="1"/>
</dbReference>
<accession>A0ABM3MXW4</accession>
<organism evidence="3 4">
    <name type="scientific">Galleria mellonella</name>
    <name type="common">Greater wax moth</name>
    <dbReference type="NCBI Taxonomy" id="7137"/>
    <lineage>
        <taxon>Eukaryota</taxon>
        <taxon>Metazoa</taxon>
        <taxon>Ecdysozoa</taxon>
        <taxon>Arthropoda</taxon>
        <taxon>Hexapoda</taxon>
        <taxon>Insecta</taxon>
        <taxon>Pterygota</taxon>
        <taxon>Neoptera</taxon>
        <taxon>Endopterygota</taxon>
        <taxon>Lepidoptera</taxon>
        <taxon>Glossata</taxon>
        <taxon>Ditrysia</taxon>
        <taxon>Pyraloidea</taxon>
        <taxon>Pyralidae</taxon>
        <taxon>Galleriinae</taxon>
        <taxon>Galleria</taxon>
    </lineage>
</organism>
<dbReference type="PANTHER" id="PTHR15503">
    <property type="entry name" value="LDOC1 RELATED"/>
    <property type="match status" value="1"/>
</dbReference>
<dbReference type="CDD" id="cd00303">
    <property type="entry name" value="retropepsin_like"/>
    <property type="match status" value="1"/>
</dbReference>
<evidence type="ECO:0000256" key="1">
    <source>
        <dbReference type="SAM" id="MobiDB-lite"/>
    </source>
</evidence>
<evidence type="ECO:0000259" key="2">
    <source>
        <dbReference type="SMART" id="SM00343"/>
    </source>
</evidence>
<feature type="region of interest" description="Disordered" evidence="1">
    <location>
        <begin position="397"/>
        <end position="419"/>
    </location>
</feature>
<dbReference type="InterPro" id="IPR001878">
    <property type="entry name" value="Znf_CCHC"/>
</dbReference>
<dbReference type="Gene3D" id="4.10.60.10">
    <property type="entry name" value="Zinc finger, CCHC-type"/>
    <property type="match status" value="1"/>
</dbReference>
<reference evidence="4" key="1">
    <citation type="submission" date="2025-08" db="UniProtKB">
        <authorList>
            <consortium name="RefSeq"/>
        </authorList>
    </citation>
    <scope>IDENTIFICATION</scope>
    <source>
        <tissue evidence="4">Whole larvae</tissue>
    </source>
</reference>
<proteinExistence type="predicted"/>
<evidence type="ECO:0000313" key="3">
    <source>
        <dbReference type="Proteomes" id="UP001652740"/>
    </source>
</evidence>
<dbReference type="GeneID" id="113514129"/>
<gene>
    <name evidence="4" type="primary">LOC113514129</name>
</gene>
<protein>
    <submittedName>
        <fullName evidence="4">Uncharacterized protein LOC113514129</fullName>
    </submittedName>
</protein>
<dbReference type="RefSeq" id="XP_052756192.1">
    <property type="nucleotide sequence ID" value="XM_052900232.1"/>
</dbReference>
<keyword evidence="3" id="KW-1185">Reference proteome</keyword>
<feature type="region of interest" description="Disordered" evidence="1">
    <location>
        <begin position="436"/>
        <end position="455"/>
    </location>
</feature>